<keyword evidence="2" id="KW-1185">Reference proteome</keyword>
<name>Q223H3_ALBFT</name>
<dbReference type="HOGENOM" id="CLU_099442_0_0_4"/>
<reference evidence="2" key="1">
    <citation type="submission" date="2006-02" db="EMBL/GenBank/DDBJ databases">
        <title>Complete sequence of chromosome of Rhodoferax ferrireducens DSM 15236.</title>
        <authorList>
            <person name="Copeland A."/>
            <person name="Lucas S."/>
            <person name="Lapidus A."/>
            <person name="Barry K."/>
            <person name="Detter J.C."/>
            <person name="Glavina del Rio T."/>
            <person name="Hammon N."/>
            <person name="Israni S."/>
            <person name="Pitluck S."/>
            <person name="Brettin T."/>
            <person name="Bruce D."/>
            <person name="Han C."/>
            <person name="Tapia R."/>
            <person name="Gilna P."/>
            <person name="Kiss H."/>
            <person name="Schmutz J."/>
            <person name="Larimer F."/>
            <person name="Land M."/>
            <person name="Kyrpides N."/>
            <person name="Ivanova N."/>
            <person name="Richardson P."/>
        </authorList>
    </citation>
    <scope>NUCLEOTIDE SEQUENCE [LARGE SCALE GENOMIC DNA]</scope>
    <source>
        <strain evidence="2">ATCC BAA-621 / DSM 15236 / T118</strain>
    </source>
</reference>
<protein>
    <submittedName>
        <fullName evidence="1">Uncharacterized protein</fullName>
    </submittedName>
</protein>
<proteinExistence type="predicted"/>
<accession>Q223H3</accession>
<dbReference type="STRING" id="338969.Rfer_0026"/>
<dbReference type="KEGG" id="rfr:Rfer_0026"/>
<dbReference type="eggNOG" id="ENOG502ZI89">
    <property type="taxonomic scope" value="Bacteria"/>
</dbReference>
<organism evidence="1 2">
    <name type="scientific">Albidiferax ferrireducens (strain ATCC BAA-621 / DSM 15236 / T118)</name>
    <name type="common">Rhodoferax ferrireducens</name>
    <dbReference type="NCBI Taxonomy" id="338969"/>
    <lineage>
        <taxon>Bacteria</taxon>
        <taxon>Pseudomonadati</taxon>
        <taxon>Pseudomonadota</taxon>
        <taxon>Betaproteobacteria</taxon>
        <taxon>Burkholderiales</taxon>
        <taxon>Comamonadaceae</taxon>
        <taxon>Rhodoferax</taxon>
    </lineage>
</organism>
<gene>
    <name evidence="1" type="ordered locus">Rfer_0026</name>
</gene>
<sequence>MYRSKSNPQIVLRPQDVVVLLRLSLQRGPAPTYAALAEELKLTASEIHAGVERAMAAQLLRKDAAGKPAVLLEPLRLFVLHGVRYCFPATRGEMTRGVPTSYAAPPMLALIVQPNEAPPVWPHKAGTVRGAAFYPLYPTVPDAALANPALYELLVLVDAIRGGSLRERALAIAELDKRWSA</sequence>
<dbReference type="RefSeq" id="WP_011462361.1">
    <property type="nucleotide sequence ID" value="NC_007908.1"/>
</dbReference>
<evidence type="ECO:0000313" key="2">
    <source>
        <dbReference type="Proteomes" id="UP000008332"/>
    </source>
</evidence>
<evidence type="ECO:0000313" key="1">
    <source>
        <dbReference type="EMBL" id="ABD67788.1"/>
    </source>
</evidence>
<dbReference type="Proteomes" id="UP000008332">
    <property type="component" value="Chromosome"/>
</dbReference>
<dbReference type="EMBL" id="CP000267">
    <property type="protein sequence ID" value="ABD67788.1"/>
    <property type="molecule type" value="Genomic_DNA"/>
</dbReference>
<dbReference type="AlphaFoldDB" id="Q223H3"/>
<dbReference type="OrthoDB" id="194359at2"/>